<dbReference type="EMBL" id="HG723140">
    <property type="protein sequence ID" value="CDJ65374.1"/>
    <property type="molecule type" value="Genomic_DNA"/>
</dbReference>
<organism evidence="2 3">
    <name type="scientific">Eimeria necatrix</name>
    <dbReference type="NCBI Taxonomy" id="51315"/>
    <lineage>
        <taxon>Eukaryota</taxon>
        <taxon>Sar</taxon>
        <taxon>Alveolata</taxon>
        <taxon>Apicomplexa</taxon>
        <taxon>Conoidasida</taxon>
        <taxon>Coccidia</taxon>
        <taxon>Eucoccidiorida</taxon>
        <taxon>Eimeriorina</taxon>
        <taxon>Eimeriidae</taxon>
        <taxon>Eimeria</taxon>
    </lineage>
</organism>
<gene>
    <name evidence="2" type="ORF">ENH_00004340</name>
</gene>
<dbReference type="Proteomes" id="UP000030754">
    <property type="component" value="Unassembled WGS sequence"/>
</dbReference>
<dbReference type="AlphaFoldDB" id="U6MSB5"/>
<protein>
    <submittedName>
        <fullName evidence="2">Uncharacterized protein</fullName>
    </submittedName>
</protein>
<evidence type="ECO:0000313" key="2">
    <source>
        <dbReference type="EMBL" id="CDJ65374.1"/>
    </source>
</evidence>
<evidence type="ECO:0000256" key="1">
    <source>
        <dbReference type="SAM" id="MobiDB-lite"/>
    </source>
</evidence>
<dbReference type="GeneID" id="25470625"/>
<feature type="compositionally biased region" description="Polar residues" evidence="1">
    <location>
        <begin position="334"/>
        <end position="351"/>
    </location>
</feature>
<dbReference type="OrthoDB" id="347371at2759"/>
<reference evidence="2" key="1">
    <citation type="submission" date="2013-10" db="EMBL/GenBank/DDBJ databases">
        <title>Genomic analysis of the causative agents of coccidiosis in chickens.</title>
        <authorList>
            <person name="Reid A.J."/>
            <person name="Blake D."/>
            <person name="Billington K."/>
            <person name="Browne H."/>
            <person name="Dunn M."/>
            <person name="Hung S."/>
            <person name="Kawahara F."/>
            <person name="Miranda-Saavedra D."/>
            <person name="Mourier T."/>
            <person name="Nagra H."/>
            <person name="Otto T.D."/>
            <person name="Rawlings N."/>
            <person name="Sanchez A."/>
            <person name="Sanders M."/>
            <person name="Subramaniam C."/>
            <person name="Tay Y."/>
            <person name="Dear P."/>
            <person name="Doerig C."/>
            <person name="Gruber A."/>
            <person name="Parkinson J."/>
            <person name="Shirley M."/>
            <person name="Wan K.L."/>
            <person name="Berriman M."/>
            <person name="Tomley F."/>
            <person name="Pain A."/>
        </authorList>
    </citation>
    <scope>NUCLEOTIDE SEQUENCE [LARGE SCALE GENOMIC DNA]</scope>
    <source>
        <strain evidence="2">Houghton</strain>
    </source>
</reference>
<name>U6MSB5_9EIME</name>
<reference evidence="2" key="2">
    <citation type="submission" date="2013-10" db="EMBL/GenBank/DDBJ databases">
        <authorList>
            <person name="Aslett M."/>
        </authorList>
    </citation>
    <scope>NUCLEOTIDE SEQUENCE [LARGE SCALE GENOMIC DNA]</scope>
    <source>
        <strain evidence="2">Houghton</strain>
    </source>
</reference>
<dbReference type="RefSeq" id="XP_013433841.1">
    <property type="nucleotide sequence ID" value="XM_013578387.1"/>
</dbReference>
<accession>U6MSB5</accession>
<dbReference type="VEuPathDB" id="ToxoDB:ENH_00004340"/>
<proteinExistence type="predicted"/>
<keyword evidence="3" id="KW-1185">Reference proteome</keyword>
<sequence>MSEPVISRAVLNRLKAPSELAFAERILEMVASAAEPLEIAASLACNMTDTMPETASTSAREAFLAAAAMSAPRAKYAQASHELARSLPVCVNKKAAVAARTLRDLRCEFKRFSDLHVDGRLLPLSVFIAALELPPFEQLQRRKFHFTPELVRLRNEMIKEYLRIKQAIVLQPRCASEGPIKCNALGLTDGGSNNGLSNRVTAANRFWWESKLCQRSSLVTRWEAFERRWLQEKDGHAVIALQPLVGAVSAAQAVLQSCKKQLVLPEPSASMQRVCTYRALQAFCSSISTLARELLPVESSCLFLEASTVILAASIAEEAARSAAERALERRSPQVDSNSLLQSQSVSHHES</sequence>
<evidence type="ECO:0000313" key="3">
    <source>
        <dbReference type="Proteomes" id="UP000030754"/>
    </source>
</evidence>
<feature type="region of interest" description="Disordered" evidence="1">
    <location>
        <begin position="327"/>
        <end position="351"/>
    </location>
</feature>